<reference evidence="1 2" key="1">
    <citation type="journal article" date="2022" name="New Phytol.">
        <title>Ecological generalism drives hyperdiversity of secondary metabolite gene clusters in xylarialean endophytes.</title>
        <authorList>
            <person name="Franco M.E.E."/>
            <person name="Wisecaver J.H."/>
            <person name="Arnold A.E."/>
            <person name="Ju Y.M."/>
            <person name="Slot J.C."/>
            <person name="Ahrendt S."/>
            <person name="Moore L.P."/>
            <person name="Eastman K.E."/>
            <person name="Scott K."/>
            <person name="Konkel Z."/>
            <person name="Mondo S.J."/>
            <person name="Kuo A."/>
            <person name="Hayes R.D."/>
            <person name="Haridas S."/>
            <person name="Andreopoulos B."/>
            <person name="Riley R."/>
            <person name="LaButti K."/>
            <person name="Pangilinan J."/>
            <person name="Lipzen A."/>
            <person name="Amirebrahimi M."/>
            <person name="Yan J."/>
            <person name="Adam C."/>
            <person name="Keymanesh K."/>
            <person name="Ng V."/>
            <person name="Louie K."/>
            <person name="Northen T."/>
            <person name="Drula E."/>
            <person name="Henrissat B."/>
            <person name="Hsieh H.M."/>
            <person name="Youens-Clark K."/>
            <person name="Lutzoni F."/>
            <person name="Miadlikowska J."/>
            <person name="Eastwood D.C."/>
            <person name="Hamelin R.C."/>
            <person name="Grigoriev I.V."/>
            <person name="U'Ren J.M."/>
        </authorList>
    </citation>
    <scope>NUCLEOTIDE SEQUENCE [LARGE SCALE GENOMIC DNA]</scope>
    <source>
        <strain evidence="1 2">ER1909</strain>
    </source>
</reference>
<dbReference type="EMBL" id="MU394397">
    <property type="protein sequence ID" value="KAI6081379.1"/>
    <property type="molecule type" value="Genomic_DNA"/>
</dbReference>
<gene>
    <name evidence="1" type="ORF">F4821DRAFT_249365</name>
</gene>
<comment type="caution">
    <text evidence="1">The sequence shown here is derived from an EMBL/GenBank/DDBJ whole genome shotgun (WGS) entry which is preliminary data.</text>
</comment>
<keyword evidence="2" id="KW-1185">Reference proteome</keyword>
<dbReference type="Proteomes" id="UP001497680">
    <property type="component" value="Unassembled WGS sequence"/>
</dbReference>
<accession>A0ACC0CLU7</accession>
<proteinExistence type="predicted"/>
<evidence type="ECO:0000313" key="1">
    <source>
        <dbReference type="EMBL" id="KAI6081379.1"/>
    </source>
</evidence>
<sequence>MPSFQSCLPLWETRQPSAKPNESQTKIEDYRPGYPRFSALISAYDRWFICRRFHRLRARLLLTKQDRLVLLEQRLDEVDAEENRPLFLGKSRWDKNTKRQEIISDIHVALADYDDFAERTSRMLHLNVAQPKDVKSLRNWLVGTASIAQEETAYLNWDQERELVSLAPSTDNALWQFESWISRRMIQFFRNAQQRFCYNISTDPHVYIWATTGPSWSVRHVAWGLLLLFITFLLLLPVVVCNLITSISVRIGIVVLATITYLLIVAALTHSRTIDLVLAGATYTTVLIVFVSSTGGL</sequence>
<evidence type="ECO:0000313" key="2">
    <source>
        <dbReference type="Proteomes" id="UP001497680"/>
    </source>
</evidence>
<name>A0ACC0CLU7_9PEZI</name>
<protein>
    <submittedName>
        <fullName evidence="1">Uncharacterized protein</fullName>
    </submittedName>
</protein>
<organism evidence="1 2">
    <name type="scientific">Hypoxylon rubiginosum</name>
    <dbReference type="NCBI Taxonomy" id="110542"/>
    <lineage>
        <taxon>Eukaryota</taxon>
        <taxon>Fungi</taxon>
        <taxon>Dikarya</taxon>
        <taxon>Ascomycota</taxon>
        <taxon>Pezizomycotina</taxon>
        <taxon>Sordariomycetes</taxon>
        <taxon>Xylariomycetidae</taxon>
        <taxon>Xylariales</taxon>
        <taxon>Hypoxylaceae</taxon>
        <taxon>Hypoxylon</taxon>
    </lineage>
</organism>